<dbReference type="Proteomes" id="UP000324767">
    <property type="component" value="Unassembled WGS sequence"/>
</dbReference>
<accession>A0A5M8PGD1</accession>
<feature type="region of interest" description="Disordered" evidence="1">
    <location>
        <begin position="76"/>
        <end position="212"/>
    </location>
</feature>
<proteinExistence type="predicted"/>
<comment type="caution">
    <text evidence="2">The sequence shown here is derived from an EMBL/GenBank/DDBJ whole genome shotgun (WGS) entry which is preliminary data.</text>
</comment>
<feature type="compositionally biased region" description="Low complexity" evidence="1">
    <location>
        <begin position="110"/>
        <end position="124"/>
    </location>
</feature>
<sequence>MGFGCHCEARPIQRSTTSRPPKIPSSAIIASIQSSVLEDYHKRGPFEALACLERTWTDASDTSSWWLELRHHRLESSPSRPIRPGRRRSRRQHLRRQSHRRKLHPHRAPRQPQHQPLRTPLQRPLPRRRKDLDRRKRPPPHQPRPRHNGAALHRRNIPPLQLSPPHCPPNRRHLHLPHPPLHPQPRTPRHPAPPDPPPPRPRLPQPRHHPHQTHGLLLETAAAGRAPRPRRHQGPLVRVQLAAAHPARRRGLHARSAPRRHRRRRILDERAGGLVGGGDGDGARGRRECGEGGDAEGGARGGVWEGRPRGDAD</sequence>
<feature type="compositionally biased region" description="Basic residues" evidence="1">
    <location>
        <begin position="246"/>
        <end position="265"/>
    </location>
</feature>
<feature type="compositionally biased region" description="Basic residues" evidence="1">
    <location>
        <begin position="83"/>
        <end position="109"/>
    </location>
</feature>
<evidence type="ECO:0000313" key="2">
    <source>
        <dbReference type="EMBL" id="KAA6407772.1"/>
    </source>
</evidence>
<feature type="compositionally biased region" description="Pro residues" evidence="1">
    <location>
        <begin position="177"/>
        <end position="204"/>
    </location>
</feature>
<name>A0A5M8PGD1_9LECA</name>
<reference evidence="2 3" key="1">
    <citation type="submission" date="2019-09" db="EMBL/GenBank/DDBJ databases">
        <title>The hologenome of the rock-dwelling lichen Lasallia pustulata.</title>
        <authorList>
            <person name="Greshake Tzovaras B."/>
            <person name="Segers F."/>
            <person name="Bicker A."/>
            <person name="Dal Grande F."/>
            <person name="Otte J."/>
            <person name="Hankeln T."/>
            <person name="Schmitt I."/>
            <person name="Ebersberger I."/>
        </authorList>
    </citation>
    <scope>NUCLEOTIDE SEQUENCE [LARGE SCALE GENOMIC DNA]</scope>
    <source>
        <strain evidence="2">A1-1</strain>
    </source>
</reference>
<organism evidence="2 3">
    <name type="scientific">Lasallia pustulata</name>
    <dbReference type="NCBI Taxonomy" id="136370"/>
    <lineage>
        <taxon>Eukaryota</taxon>
        <taxon>Fungi</taxon>
        <taxon>Dikarya</taxon>
        <taxon>Ascomycota</taxon>
        <taxon>Pezizomycotina</taxon>
        <taxon>Lecanoromycetes</taxon>
        <taxon>OSLEUM clade</taxon>
        <taxon>Umbilicariomycetidae</taxon>
        <taxon>Umbilicariales</taxon>
        <taxon>Umbilicariaceae</taxon>
        <taxon>Lasallia</taxon>
    </lineage>
</organism>
<evidence type="ECO:0000313" key="3">
    <source>
        <dbReference type="Proteomes" id="UP000324767"/>
    </source>
</evidence>
<feature type="region of interest" description="Disordered" evidence="1">
    <location>
        <begin position="244"/>
        <end position="313"/>
    </location>
</feature>
<feature type="compositionally biased region" description="Basic residues" evidence="1">
    <location>
        <begin position="125"/>
        <end position="156"/>
    </location>
</feature>
<feature type="compositionally biased region" description="Basic and acidic residues" evidence="1">
    <location>
        <begin position="281"/>
        <end position="290"/>
    </location>
</feature>
<evidence type="ECO:0000256" key="1">
    <source>
        <dbReference type="SAM" id="MobiDB-lite"/>
    </source>
</evidence>
<feature type="compositionally biased region" description="Gly residues" evidence="1">
    <location>
        <begin position="295"/>
        <end position="304"/>
    </location>
</feature>
<gene>
    <name evidence="2" type="ORF">FRX48_08610</name>
</gene>
<dbReference type="AlphaFoldDB" id="A0A5M8PGD1"/>
<dbReference type="EMBL" id="VXIT01000016">
    <property type="protein sequence ID" value="KAA6407772.1"/>
    <property type="molecule type" value="Genomic_DNA"/>
</dbReference>
<protein>
    <submittedName>
        <fullName evidence="2">Uncharacterized protein</fullName>
    </submittedName>
</protein>